<evidence type="ECO:0000313" key="2">
    <source>
        <dbReference type="Proteomes" id="UP000507163"/>
    </source>
</evidence>
<dbReference type="AlphaFoldDB" id="A0A1C6XC47"/>
<accession>A0A1C6XC47</accession>
<organism evidence="1 2">
    <name type="scientific">Plasmodium chabaudi chabaudi</name>
    <dbReference type="NCBI Taxonomy" id="31271"/>
    <lineage>
        <taxon>Eukaryota</taxon>
        <taxon>Sar</taxon>
        <taxon>Alveolata</taxon>
        <taxon>Apicomplexa</taxon>
        <taxon>Aconoidasida</taxon>
        <taxon>Haemosporida</taxon>
        <taxon>Plasmodiidae</taxon>
        <taxon>Plasmodium</taxon>
        <taxon>Plasmodium (Vinckeia)</taxon>
    </lineage>
</organism>
<name>A0A1C6XC47_PLACU</name>
<gene>
    <name evidence="1" type="ORF">PCHAJ_000142700</name>
</gene>
<dbReference type="EMBL" id="LT608173">
    <property type="protein sequence ID" value="SCM01305.1"/>
    <property type="molecule type" value="Genomic_DNA"/>
</dbReference>
<protein>
    <submittedName>
        <fullName evidence="1">Uncharacterized protein</fullName>
    </submittedName>
</protein>
<sequence length="268" mass="32277">MNSPWKLSAARRFIRLFSSKLEVPYFFKNDSGVLIKDQKILPCEIGKKENEKESGYTLINNIHYMKEFDFYERLIKIYVDVLFNYPKYPLHVQHLHIFGRNLLKEKVDNVKQSREHKNVILGTEDDNTNDLNEYLAELNNTLFYNNSNREKKIYTNCQIDNIISRVKEFYNCKNVIYALFNLEHNKIIFNYTENLLLKDLQHCFVNSNINNNRKIYKYINKNGKDNVYIYILEFSKNLNILKNRFELIKKLFYPYSTSKNNMIYNKHV</sequence>
<evidence type="ECO:0000313" key="1">
    <source>
        <dbReference type="EMBL" id="SCM01305.1"/>
    </source>
</evidence>
<proteinExistence type="predicted"/>
<dbReference type="Proteomes" id="UP000507163">
    <property type="component" value="Chromosome 7"/>
</dbReference>
<reference evidence="1 2" key="1">
    <citation type="submission" date="2016-08" db="EMBL/GenBank/DDBJ databases">
        <authorList>
            <consortium name="Pathogen Informatics"/>
        </authorList>
    </citation>
    <scope>NUCLEOTIDE SEQUENCE [LARGE SCALE GENOMIC DNA]</scope>
    <source>
        <strain evidence="1 2">AJ</strain>
    </source>
</reference>